<dbReference type="EMBL" id="BEGY01000013">
    <property type="protein sequence ID" value="GAX75734.1"/>
    <property type="molecule type" value="Genomic_DNA"/>
</dbReference>
<gene>
    <name evidence="1" type="ORF">CEUSTIGMA_g3177.t1</name>
</gene>
<dbReference type="InterPro" id="IPR005082">
    <property type="entry name" value="Peptidase_U9_T4_prohead"/>
</dbReference>
<dbReference type="Proteomes" id="UP000232323">
    <property type="component" value="Unassembled WGS sequence"/>
</dbReference>
<evidence type="ECO:0000313" key="1">
    <source>
        <dbReference type="EMBL" id="GAX75734.1"/>
    </source>
</evidence>
<name>A0A250WY12_9CHLO</name>
<evidence type="ECO:0000313" key="2">
    <source>
        <dbReference type="Proteomes" id="UP000232323"/>
    </source>
</evidence>
<keyword evidence="2" id="KW-1185">Reference proteome</keyword>
<organism evidence="1 2">
    <name type="scientific">Chlamydomonas eustigma</name>
    <dbReference type="NCBI Taxonomy" id="1157962"/>
    <lineage>
        <taxon>Eukaryota</taxon>
        <taxon>Viridiplantae</taxon>
        <taxon>Chlorophyta</taxon>
        <taxon>core chlorophytes</taxon>
        <taxon>Chlorophyceae</taxon>
        <taxon>CS clade</taxon>
        <taxon>Chlamydomonadales</taxon>
        <taxon>Chlamydomonadaceae</taxon>
        <taxon>Chlamydomonas</taxon>
    </lineage>
</organism>
<dbReference type="Pfam" id="PF03420">
    <property type="entry name" value="Peptidase_S77"/>
    <property type="match status" value="1"/>
</dbReference>
<comment type="caution">
    <text evidence="1">The sequence shown here is derived from an EMBL/GenBank/DDBJ whole genome shotgun (WGS) entry which is preliminary data.</text>
</comment>
<reference evidence="1 2" key="1">
    <citation type="submission" date="2017-08" db="EMBL/GenBank/DDBJ databases">
        <title>Acidophilic green algal genome provides insights into adaptation to an acidic environment.</title>
        <authorList>
            <person name="Hirooka S."/>
            <person name="Hirose Y."/>
            <person name="Kanesaki Y."/>
            <person name="Higuchi S."/>
            <person name="Fujiwara T."/>
            <person name="Onuma R."/>
            <person name="Era A."/>
            <person name="Ohbayashi R."/>
            <person name="Uzuka A."/>
            <person name="Nozaki H."/>
            <person name="Yoshikawa H."/>
            <person name="Miyagishima S.Y."/>
        </authorList>
    </citation>
    <scope>NUCLEOTIDE SEQUENCE [LARGE SCALE GENOMIC DNA]</scope>
    <source>
        <strain evidence="1 2">NIES-2499</strain>
    </source>
</reference>
<dbReference type="AlphaFoldDB" id="A0A250WY12"/>
<accession>A0A250WY12</accession>
<dbReference type="OrthoDB" id="547106at2759"/>
<proteinExistence type="predicted"/>
<protein>
    <submittedName>
        <fullName evidence="1">Uncharacterized protein</fullName>
    </submittedName>
</protein>
<sequence>MLSCFDCGASVPNEHAELQGVRLQRLFKKSLKLNDGRLIVHGIFAKADTENNNQRIYPKSVLQREARAYELKYLRTGTALGELDHPDYNSRYFRCLNLANVSHQVLDMFWKGKELWGSIQVLSTPSGLLLRELYSKGVRLGVSSRGWATLLKDSDSSQMFVDNDFQLITFDFVTEPSIPDAYLVPIQRHVKRKTIPDQSKILEIAHLGHGVCAMGKLHYLPKAAVLSSHIALLQSRMTAYQSSRQAEHGSDATDVDSIQLRAPPPAAIDTVISPQTGLRDKNHLDQLLRYSHYIVYPEAAYLDRERHARDYHKHLETFAKKAHVAHQQNLLGGTTTT</sequence>
<dbReference type="STRING" id="1157962.A0A250WY12"/>